<feature type="transmembrane region" description="Helical" evidence="12">
    <location>
        <begin position="12"/>
        <end position="30"/>
    </location>
</feature>
<keyword evidence="7" id="KW-0378">Hydrolase</keyword>
<dbReference type="GO" id="GO:0006508">
    <property type="term" value="P:proteolysis"/>
    <property type="evidence" value="ECO:0007669"/>
    <property type="project" value="UniProtKB-KW"/>
</dbReference>
<name>X1LTU5_9ZZZZ</name>
<comment type="caution">
    <text evidence="14">The sequence shown here is derived from an EMBL/GenBank/DDBJ whole genome shotgun (WGS) entry which is preliminary data.</text>
</comment>
<evidence type="ECO:0000256" key="2">
    <source>
        <dbReference type="ARBA" id="ARBA00004651"/>
    </source>
</evidence>
<dbReference type="EMBL" id="BARV01008868">
    <property type="protein sequence ID" value="GAI09241.1"/>
    <property type="molecule type" value="Genomic_DNA"/>
</dbReference>
<dbReference type="GO" id="GO:0004222">
    <property type="term" value="F:metalloendopeptidase activity"/>
    <property type="evidence" value="ECO:0007669"/>
    <property type="project" value="InterPro"/>
</dbReference>
<keyword evidence="6" id="KW-0479">Metal-binding</keyword>
<keyword evidence="8" id="KW-0862">Zinc</keyword>
<dbReference type="InterPro" id="IPR001915">
    <property type="entry name" value="Peptidase_M48"/>
</dbReference>
<keyword evidence="10" id="KW-0482">Metalloprotease</keyword>
<evidence type="ECO:0000256" key="7">
    <source>
        <dbReference type="ARBA" id="ARBA00022801"/>
    </source>
</evidence>
<dbReference type="PANTHER" id="PTHR43221:SF1">
    <property type="entry name" value="PROTEASE HTPX"/>
    <property type="match status" value="1"/>
</dbReference>
<keyword evidence="9 12" id="KW-1133">Transmembrane helix</keyword>
<evidence type="ECO:0000256" key="10">
    <source>
        <dbReference type="ARBA" id="ARBA00023049"/>
    </source>
</evidence>
<dbReference type="InterPro" id="IPR050083">
    <property type="entry name" value="HtpX_protease"/>
</dbReference>
<keyword evidence="11 12" id="KW-0472">Membrane</keyword>
<dbReference type="Pfam" id="PF01435">
    <property type="entry name" value="Peptidase_M48"/>
    <property type="match status" value="1"/>
</dbReference>
<keyword evidence="4" id="KW-0645">Protease</keyword>
<proteinExistence type="predicted"/>
<feature type="domain" description="Peptidase M48" evidence="13">
    <location>
        <begin position="83"/>
        <end position="167"/>
    </location>
</feature>
<evidence type="ECO:0000256" key="4">
    <source>
        <dbReference type="ARBA" id="ARBA00022670"/>
    </source>
</evidence>
<reference evidence="14" key="1">
    <citation type="journal article" date="2014" name="Front. Microbiol.">
        <title>High frequency of phylogenetically diverse reductive dehalogenase-homologous genes in deep subseafloor sedimentary metagenomes.</title>
        <authorList>
            <person name="Kawai M."/>
            <person name="Futagami T."/>
            <person name="Toyoda A."/>
            <person name="Takaki Y."/>
            <person name="Nishi S."/>
            <person name="Hori S."/>
            <person name="Arai W."/>
            <person name="Tsubouchi T."/>
            <person name="Morono Y."/>
            <person name="Uchiyama I."/>
            <person name="Ito T."/>
            <person name="Fujiyama A."/>
            <person name="Inagaki F."/>
            <person name="Takami H."/>
        </authorList>
    </citation>
    <scope>NUCLEOTIDE SEQUENCE</scope>
    <source>
        <strain evidence="14">Expedition CK06-06</strain>
    </source>
</reference>
<evidence type="ECO:0000256" key="11">
    <source>
        <dbReference type="ARBA" id="ARBA00023136"/>
    </source>
</evidence>
<dbReference type="Gene3D" id="3.30.2010.10">
    <property type="entry name" value="Metalloproteases ('zincins'), catalytic domain"/>
    <property type="match status" value="1"/>
</dbReference>
<evidence type="ECO:0000259" key="13">
    <source>
        <dbReference type="Pfam" id="PF01435"/>
    </source>
</evidence>
<keyword evidence="3" id="KW-1003">Cell membrane</keyword>
<evidence type="ECO:0000256" key="9">
    <source>
        <dbReference type="ARBA" id="ARBA00022989"/>
    </source>
</evidence>
<accession>X1LTU5</accession>
<dbReference type="PANTHER" id="PTHR43221">
    <property type="entry name" value="PROTEASE HTPX"/>
    <property type="match status" value="1"/>
</dbReference>
<dbReference type="GO" id="GO:0005886">
    <property type="term" value="C:plasma membrane"/>
    <property type="evidence" value="ECO:0007669"/>
    <property type="project" value="UniProtKB-SubCell"/>
</dbReference>
<evidence type="ECO:0000256" key="3">
    <source>
        <dbReference type="ARBA" id="ARBA00022475"/>
    </source>
</evidence>
<sequence length="200" mass="22331">MYEAITSNKVRSYFLVFFFLIFVIALGYIFGVVLGYGYPIVIIALIIAISMALFSYYKGDKAVLAISKAREAKKDEFPLYVNIVEGLSIASGIPKPKIYVIDDNSMNAFATGRDPKHASVAITTGLLNKLNRTELEGVIAHEMSHIKNYDIRLMTLIVILVGTVVLLGDFMIRSFLWGRGPRRDRNSQGQIFFILIAIAL</sequence>
<gene>
    <name evidence="14" type="ORF">S06H3_17689</name>
</gene>
<dbReference type="AlphaFoldDB" id="X1LTU5"/>
<evidence type="ECO:0000256" key="1">
    <source>
        <dbReference type="ARBA" id="ARBA00001947"/>
    </source>
</evidence>
<dbReference type="GO" id="GO:0046872">
    <property type="term" value="F:metal ion binding"/>
    <property type="evidence" value="ECO:0007669"/>
    <property type="project" value="UniProtKB-KW"/>
</dbReference>
<organism evidence="14">
    <name type="scientific">marine sediment metagenome</name>
    <dbReference type="NCBI Taxonomy" id="412755"/>
    <lineage>
        <taxon>unclassified sequences</taxon>
        <taxon>metagenomes</taxon>
        <taxon>ecological metagenomes</taxon>
    </lineage>
</organism>
<feature type="transmembrane region" description="Helical" evidence="12">
    <location>
        <begin position="153"/>
        <end position="176"/>
    </location>
</feature>
<feature type="non-terminal residue" evidence="14">
    <location>
        <position position="200"/>
    </location>
</feature>
<evidence type="ECO:0000256" key="5">
    <source>
        <dbReference type="ARBA" id="ARBA00022692"/>
    </source>
</evidence>
<comment type="subcellular location">
    <subcellularLocation>
        <location evidence="2">Cell membrane</location>
        <topology evidence="2">Multi-pass membrane protein</topology>
    </subcellularLocation>
</comment>
<evidence type="ECO:0000313" key="14">
    <source>
        <dbReference type="EMBL" id="GAI09241.1"/>
    </source>
</evidence>
<feature type="transmembrane region" description="Helical" evidence="12">
    <location>
        <begin position="36"/>
        <end position="57"/>
    </location>
</feature>
<evidence type="ECO:0000256" key="8">
    <source>
        <dbReference type="ARBA" id="ARBA00022833"/>
    </source>
</evidence>
<evidence type="ECO:0000256" key="12">
    <source>
        <dbReference type="SAM" id="Phobius"/>
    </source>
</evidence>
<keyword evidence="5 12" id="KW-0812">Transmembrane</keyword>
<comment type="cofactor">
    <cofactor evidence="1">
        <name>Zn(2+)</name>
        <dbReference type="ChEBI" id="CHEBI:29105"/>
    </cofactor>
</comment>
<evidence type="ECO:0000256" key="6">
    <source>
        <dbReference type="ARBA" id="ARBA00022723"/>
    </source>
</evidence>
<protein>
    <recommendedName>
        <fullName evidence="13">Peptidase M48 domain-containing protein</fullName>
    </recommendedName>
</protein>